<dbReference type="AlphaFoldDB" id="A0A0V0GZS2"/>
<dbReference type="EMBL" id="GEDG01028332">
    <property type="protein sequence ID" value="JAP13257.1"/>
    <property type="molecule type" value="Transcribed_RNA"/>
</dbReference>
<reference evidence="1" key="1">
    <citation type="submission" date="2015-12" db="EMBL/GenBank/DDBJ databases">
        <title>Gene expression during late stages of embryo sac development: a critical building block for successful pollen-pistil interactions.</title>
        <authorList>
            <person name="Liu Y."/>
            <person name="Joly V."/>
            <person name="Sabar M."/>
            <person name="Matton D.P."/>
        </authorList>
    </citation>
    <scope>NUCLEOTIDE SEQUENCE</scope>
</reference>
<accession>A0A0V0GZS2</accession>
<organism evidence="1">
    <name type="scientific">Solanum chacoense</name>
    <name type="common">Chaco potato</name>
    <dbReference type="NCBI Taxonomy" id="4108"/>
    <lineage>
        <taxon>Eukaryota</taxon>
        <taxon>Viridiplantae</taxon>
        <taxon>Streptophyta</taxon>
        <taxon>Embryophyta</taxon>
        <taxon>Tracheophyta</taxon>
        <taxon>Spermatophyta</taxon>
        <taxon>Magnoliopsida</taxon>
        <taxon>eudicotyledons</taxon>
        <taxon>Gunneridae</taxon>
        <taxon>Pentapetalae</taxon>
        <taxon>asterids</taxon>
        <taxon>lamiids</taxon>
        <taxon>Solanales</taxon>
        <taxon>Solanaceae</taxon>
        <taxon>Solanoideae</taxon>
        <taxon>Solaneae</taxon>
        <taxon>Solanum</taxon>
    </lineage>
</organism>
<name>A0A0V0GZS2_SOLCH</name>
<proteinExistence type="predicted"/>
<protein>
    <submittedName>
        <fullName evidence="1">Putative ovule protein</fullName>
    </submittedName>
</protein>
<sequence>MMMLHIVLEQRRRNCSSHLVIYVVRVCLQYLEESKFYKVVIRPTILYEAKCWPVKYKDTLMDVWLYQEQ</sequence>
<evidence type="ECO:0000313" key="1">
    <source>
        <dbReference type="EMBL" id="JAP13257.1"/>
    </source>
</evidence>